<dbReference type="EMBL" id="ML976674">
    <property type="protein sequence ID" value="KAF1974455.1"/>
    <property type="molecule type" value="Genomic_DNA"/>
</dbReference>
<accession>A0A6A5VBE1</accession>
<name>A0A6A5VBE1_9PLEO</name>
<protein>
    <submittedName>
        <fullName evidence="2">Uncharacterized protein</fullName>
    </submittedName>
</protein>
<feature type="compositionally biased region" description="Basic and acidic residues" evidence="1">
    <location>
        <begin position="407"/>
        <end position="421"/>
    </location>
</feature>
<feature type="region of interest" description="Disordered" evidence="1">
    <location>
        <begin position="390"/>
        <end position="421"/>
    </location>
</feature>
<organism evidence="2 3">
    <name type="scientific">Bimuria novae-zelandiae CBS 107.79</name>
    <dbReference type="NCBI Taxonomy" id="1447943"/>
    <lineage>
        <taxon>Eukaryota</taxon>
        <taxon>Fungi</taxon>
        <taxon>Dikarya</taxon>
        <taxon>Ascomycota</taxon>
        <taxon>Pezizomycotina</taxon>
        <taxon>Dothideomycetes</taxon>
        <taxon>Pleosporomycetidae</taxon>
        <taxon>Pleosporales</taxon>
        <taxon>Massarineae</taxon>
        <taxon>Didymosphaeriaceae</taxon>
        <taxon>Bimuria</taxon>
    </lineage>
</organism>
<dbReference type="AlphaFoldDB" id="A0A6A5VBE1"/>
<feature type="region of interest" description="Disordered" evidence="1">
    <location>
        <begin position="166"/>
        <end position="188"/>
    </location>
</feature>
<sequence length="421" mass="46517">MNSSTVRLPAPASRSRSRSRAATSPVHAPAPQPEAILFTPPSRTKVLELPEKLRPRAEVLAASLTADFAHSAARATLARITQVAQENCVRAKPDEEGPGWTALTVEKRAARALRRTFPPNAHGAKEKSACPPARLAVSAPVMPRDALMRPVVGNAWSGEHYWQPQFSSSLPESPAAESEGEAQAVHSDPVRRAVYESVQADMELCVRELKAEAFARGERISDVEAEVVAAMTVLDEKNLAYEAAYELPVPKDIVTRTREFGEAQTEAVAKYTIEDEKTLEDSGTWLQVGEETAHVTTPLDYARASLKIAGENRKSAELELCGPGLSLVYAVHILDEKIRRLENRGSYEESSDDEMLEYGKFLKSIQEEQRIGEENRRPRESVGEATIRMRRMKGKAPSTLDLETWADELKGLSPEKKRSER</sequence>
<evidence type="ECO:0000313" key="3">
    <source>
        <dbReference type="Proteomes" id="UP000800036"/>
    </source>
</evidence>
<feature type="compositionally biased region" description="Low complexity" evidence="1">
    <location>
        <begin position="167"/>
        <end position="184"/>
    </location>
</feature>
<gene>
    <name evidence="2" type="ORF">BU23DRAFT_93820</name>
</gene>
<keyword evidence="3" id="KW-1185">Reference proteome</keyword>
<dbReference type="OrthoDB" id="3800557at2759"/>
<proteinExistence type="predicted"/>
<dbReference type="Proteomes" id="UP000800036">
    <property type="component" value="Unassembled WGS sequence"/>
</dbReference>
<feature type="region of interest" description="Disordered" evidence="1">
    <location>
        <begin position="1"/>
        <end position="41"/>
    </location>
</feature>
<reference evidence="2" key="1">
    <citation type="journal article" date="2020" name="Stud. Mycol.">
        <title>101 Dothideomycetes genomes: a test case for predicting lifestyles and emergence of pathogens.</title>
        <authorList>
            <person name="Haridas S."/>
            <person name="Albert R."/>
            <person name="Binder M."/>
            <person name="Bloem J."/>
            <person name="Labutti K."/>
            <person name="Salamov A."/>
            <person name="Andreopoulos B."/>
            <person name="Baker S."/>
            <person name="Barry K."/>
            <person name="Bills G."/>
            <person name="Bluhm B."/>
            <person name="Cannon C."/>
            <person name="Castanera R."/>
            <person name="Culley D."/>
            <person name="Daum C."/>
            <person name="Ezra D."/>
            <person name="Gonzalez J."/>
            <person name="Henrissat B."/>
            <person name="Kuo A."/>
            <person name="Liang C."/>
            <person name="Lipzen A."/>
            <person name="Lutzoni F."/>
            <person name="Magnuson J."/>
            <person name="Mondo S."/>
            <person name="Nolan M."/>
            <person name="Ohm R."/>
            <person name="Pangilinan J."/>
            <person name="Park H.-J."/>
            <person name="Ramirez L."/>
            <person name="Alfaro M."/>
            <person name="Sun H."/>
            <person name="Tritt A."/>
            <person name="Yoshinaga Y."/>
            <person name="Zwiers L.-H."/>
            <person name="Turgeon B."/>
            <person name="Goodwin S."/>
            <person name="Spatafora J."/>
            <person name="Crous P."/>
            <person name="Grigoriev I."/>
        </authorList>
    </citation>
    <scope>NUCLEOTIDE SEQUENCE</scope>
    <source>
        <strain evidence="2">CBS 107.79</strain>
    </source>
</reference>
<evidence type="ECO:0000313" key="2">
    <source>
        <dbReference type="EMBL" id="KAF1974455.1"/>
    </source>
</evidence>
<evidence type="ECO:0000256" key="1">
    <source>
        <dbReference type="SAM" id="MobiDB-lite"/>
    </source>
</evidence>